<evidence type="ECO:0000259" key="3">
    <source>
        <dbReference type="PROSITE" id="PS51358"/>
    </source>
</evidence>
<dbReference type="Pfam" id="PF01798">
    <property type="entry name" value="Nop"/>
    <property type="match status" value="1"/>
</dbReference>
<protein>
    <submittedName>
        <fullName evidence="4">Pre-mRNA processing ribonucleoprotein, binding domain protein</fullName>
    </submittedName>
</protein>
<dbReference type="InterPro" id="IPR042239">
    <property type="entry name" value="Nop_C"/>
</dbReference>
<dbReference type="InterPro" id="IPR045056">
    <property type="entry name" value="Nop56/Nop58"/>
</dbReference>
<dbReference type="PROSITE" id="PS51358">
    <property type="entry name" value="NOP"/>
    <property type="match status" value="1"/>
</dbReference>
<dbReference type="SMART" id="SM00931">
    <property type="entry name" value="NOSIC"/>
    <property type="match status" value="1"/>
</dbReference>
<feature type="region of interest" description="Disordered" evidence="2">
    <location>
        <begin position="370"/>
        <end position="427"/>
    </location>
</feature>
<comment type="similarity">
    <text evidence="1">Belongs to the NOP5/NOP56 family.</text>
</comment>
<sequence>MHSVILTELGIAVFDDNKCVKSFPFSNPAIQYVDVKKEQASFNELEHFLTSLGTVVLVNDSSLLKLFRKRSIESDLMEEKNIETIQSSKLRVLVDSGFATNEGDARGKLRDFALSLSSSRVTEISESPDLHIIQAINTLDETDKMINLLSSRVREWYGLHFPELDNMIDTINGYSKIVMAGRRDSFTQSTYTDAGFPEEKAEMLSLLQKKSRGGQISDENLVIVQSIAKQILELFELRQSLEKHIESQMQIIAPNISVILGSAVGARILAKAGSLKRLSSMPASTIQVLGAEKALFRALKTGAQPPKHGLLFQHQLVHAAPRWQRGKIARAIAAKAAIGARVDVFGAGRNDTLLEKLNIRVTEIGVKYKDQPERPAFQPRRNDEQRDRRFGGGGDRRYGGGGGRGGGGEKRNDWQKSKRKKFGKRRR</sequence>
<dbReference type="PANTHER" id="PTHR10894">
    <property type="entry name" value="NUCLEOLAR PROTEIN 5 NUCLEOLAR PROTEIN NOP5 NOP58"/>
    <property type="match status" value="1"/>
</dbReference>
<dbReference type="Gene3D" id="1.10.246.90">
    <property type="entry name" value="Nop domain"/>
    <property type="match status" value="1"/>
</dbReference>
<dbReference type="EMBL" id="LN890280">
    <property type="protein sequence ID" value="CUR52439.1"/>
    <property type="molecule type" value="Genomic_DNA"/>
</dbReference>
<dbReference type="PANTHER" id="PTHR10894:SF0">
    <property type="entry name" value="NUCLEOLAR PROTEIN 56"/>
    <property type="match status" value="1"/>
</dbReference>
<dbReference type="GO" id="GO:0031428">
    <property type="term" value="C:box C/D methylation guide snoRNP complex"/>
    <property type="evidence" value="ECO:0007669"/>
    <property type="project" value="InterPro"/>
</dbReference>
<evidence type="ECO:0000313" key="4">
    <source>
        <dbReference type="EMBL" id="CUR52439.1"/>
    </source>
</evidence>
<feature type="compositionally biased region" description="Basic residues" evidence="2">
    <location>
        <begin position="417"/>
        <end position="427"/>
    </location>
</feature>
<dbReference type="Gene3D" id="1.10.287.4070">
    <property type="match status" value="1"/>
</dbReference>
<keyword evidence="4" id="KW-0687">Ribonucleoprotein</keyword>
<dbReference type="Proteomes" id="UP000196239">
    <property type="component" value="Chromosome 1"/>
</dbReference>
<feature type="domain" description="Nop" evidence="3">
    <location>
        <begin position="252"/>
        <end position="366"/>
    </location>
</feature>
<proteinExistence type="inferred from homology"/>
<evidence type="ECO:0000313" key="5">
    <source>
        <dbReference type="Proteomes" id="UP000196239"/>
    </source>
</evidence>
<keyword evidence="5" id="KW-1185">Reference proteome</keyword>
<feature type="compositionally biased region" description="Basic and acidic residues" evidence="2">
    <location>
        <begin position="407"/>
        <end position="416"/>
    </location>
</feature>
<organism evidence="4 5">
    <name type="scientific">Nitrosotalea devaniterrae</name>
    <dbReference type="NCBI Taxonomy" id="1078905"/>
    <lineage>
        <taxon>Archaea</taxon>
        <taxon>Nitrososphaerota</taxon>
        <taxon>Nitrososphaeria</taxon>
        <taxon>Nitrosotaleales</taxon>
        <taxon>Nitrosotaleaceae</taxon>
        <taxon>Nitrosotalea</taxon>
    </lineage>
</organism>
<evidence type="ECO:0000256" key="2">
    <source>
        <dbReference type="SAM" id="MobiDB-lite"/>
    </source>
</evidence>
<feature type="compositionally biased region" description="Basic and acidic residues" evidence="2">
    <location>
        <begin position="380"/>
        <end position="398"/>
    </location>
</feature>
<dbReference type="GO" id="GO:0030515">
    <property type="term" value="F:snoRNA binding"/>
    <property type="evidence" value="ECO:0007669"/>
    <property type="project" value="InterPro"/>
</dbReference>
<dbReference type="InterPro" id="IPR012976">
    <property type="entry name" value="NOSIC"/>
</dbReference>
<dbReference type="SUPFAM" id="SSF89124">
    <property type="entry name" value="Nop domain"/>
    <property type="match status" value="1"/>
</dbReference>
<accession>A0A128A506</accession>
<gene>
    <name evidence="4" type="ORF">NDEV_1677</name>
</gene>
<dbReference type="AlphaFoldDB" id="A0A128A506"/>
<reference evidence="5" key="1">
    <citation type="submission" date="2015-10" db="EMBL/GenBank/DDBJ databases">
        <authorList>
            <person name="Lehtovirta-Morley L.E."/>
            <person name="Vieille C."/>
        </authorList>
    </citation>
    <scope>NUCLEOTIDE SEQUENCE [LARGE SCALE GENOMIC DNA]</scope>
</reference>
<dbReference type="KEGG" id="ndv:NDEV_1677"/>
<name>A0A128A506_9ARCH</name>
<dbReference type="InterPro" id="IPR002687">
    <property type="entry name" value="Nop_dom"/>
</dbReference>
<dbReference type="InterPro" id="IPR036070">
    <property type="entry name" value="Nop_dom_sf"/>
</dbReference>
<evidence type="ECO:0000256" key="1">
    <source>
        <dbReference type="ARBA" id="ARBA00009211"/>
    </source>
</evidence>